<dbReference type="EMBL" id="JAPDRQ010000073">
    <property type="protein sequence ID" value="KAJ9656725.1"/>
    <property type="molecule type" value="Genomic_DNA"/>
</dbReference>
<evidence type="ECO:0000313" key="1">
    <source>
        <dbReference type="EMBL" id="KAJ9656725.1"/>
    </source>
</evidence>
<keyword evidence="2" id="KW-1185">Reference proteome</keyword>
<comment type="caution">
    <text evidence="1">The sequence shown here is derived from an EMBL/GenBank/DDBJ whole genome shotgun (WGS) entry which is preliminary data.</text>
</comment>
<dbReference type="Proteomes" id="UP001172386">
    <property type="component" value="Unassembled WGS sequence"/>
</dbReference>
<organism evidence="1 2">
    <name type="scientific">Neophaeococcomyces mojaviensis</name>
    <dbReference type="NCBI Taxonomy" id="3383035"/>
    <lineage>
        <taxon>Eukaryota</taxon>
        <taxon>Fungi</taxon>
        <taxon>Dikarya</taxon>
        <taxon>Ascomycota</taxon>
        <taxon>Pezizomycotina</taxon>
        <taxon>Eurotiomycetes</taxon>
        <taxon>Chaetothyriomycetidae</taxon>
        <taxon>Chaetothyriales</taxon>
        <taxon>Chaetothyriales incertae sedis</taxon>
        <taxon>Neophaeococcomyces</taxon>
    </lineage>
</organism>
<sequence>MPAEHTTWDEAAGAHDLLTKGPIVAGLRNPQTSISSQAGSLAATDPNTPSSCSKHTISASPSPRSNTAVIAGEKLLSENVTDANIATEPIKTLISLDNSVVLIPQAAVTCSTTSPAAETDTNALSSTASPLQATTILSDLEASLPDSQISLNQTSESATQLIAYTSSVSLPSQKTRHSSTKLAEHTPSSQLPNTLRATPSILSPIEEEQIETPTPMTEPTHLLQNEPAIETSENMRSDTSTPSDTNTIVPEGPAATSSLSSDPIRPPNLPQSHRQIPQTSILSGSRSSRQISRAVPQPPPIQLRRISQNQNSSHLHSYLAAVNPSPRLQFTPEIRQSTIGQGQLASSLLSEPLLFSYNRDNSITRCWLPICGQPTASNDGNTVICPRCTEYSYVRYCSTEHLHKDFYRHYTTSECGRRYNALRIDESTIMPLREPVREFIKITDPTFESLERVRQAIFRSQPPLGMELADYFIFADVDNLLTNEPPETDVRSFDVLRRYRGTGSLIAAVNMRSRAQEFRSVLVQCLELGYAAGTINLVACGLLFVWLKEELRGIGVWSEDMVTRVCFAMQLEFGYKAPAHLCGI</sequence>
<name>A0ACC3A8E7_9EURO</name>
<evidence type="ECO:0000313" key="2">
    <source>
        <dbReference type="Proteomes" id="UP001172386"/>
    </source>
</evidence>
<accession>A0ACC3A8E7</accession>
<reference evidence="1" key="1">
    <citation type="submission" date="2022-10" db="EMBL/GenBank/DDBJ databases">
        <title>Culturing micro-colonial fungi from biological soil crusts in the Mojave desert and describing Neophaeococcomyces mojavensis, and introducing the new genera and species Taxawa tesnikishii.</title>
        <authorList>
            <person name="Kurbessoian T."/>
            <person name="Stajich J.E."/>
        </authorList>
    </citation>
    <scope>NUCLEOTIDE SEQUENCE</scope>
    <source>
        <strain evidence="1">JES_112</strain>
    </source>
</reference>
<protein>
    <submittedName>
        <fullName evidence="1">Uncharacterized protein</fullName>
    </submittedName>
</protein>
<proteinExistence type="predicted"/>
<gene>
    <name evidence="1" type="ORF">H2198_004729</name>
</gene>